<feature type="transmembrane region" description="Helical" evidence="10">
    <location>
        <begin position="3046"/>
        <end position="3070"/>
    </location>
</feature>
<dbReference type="GO" id="GO:0007165">
    <property type="term" value="P:signal transduction"/>
    <property type="evidence" value="ECO:0007669"/>
    <property type="project" value="UniProtKB-KW"/>
</dbReference>
<keyword evidence="5" id="KW-0552">Olfaction</keyword>
<dbReference type="GO" id="GO:0004984">
    <property type="term" value="F:olfactory receptor activity"/>
    <property type="evidence" value="ECO:0007669"/>
    <property type="project" value="InterPro"/>
</dbReference>
<dbReference type="GO" id="GO:0005549">
    <property type="term" value="F:odorant binding"/>
    <property type="evidence" value="ECO:0007669"/>
    <property type="project" value="InterPro"/>
</dbReference>
<accession>A0A836F1H9</accession>
<protein>
    <submittedName>
        <fullName evidence="11">OR46A protein</fullName>
    </submittedName>
</protein>
<feature type="transmembrane region" description="Helical" evidence="10">
    <location>
        <begin position="2166"/>
        <end position="2186"/>
    </location>
</feature>
<feature type="transmembrane region" description="Helical" evidence="10">
    <location>
        <begin position="3151"/>
        <end position="3174"/>
    </location>
</feature>
<feature type="transmembrane region" description="Helical" evidence="10">
    <location>
        <begin position="1001"/>
        <end position="1019"/>
    </location>
</feature>
<keyword evidence="6 10" id="KW-1133">Transmembrane helix</keyword>
<dbReference type="EMBL" id="JAANHZ010000383">
    <property type="protein sequence ID" value="KAG5311544.1"/>
    <property type="molecule type" value="Genomic_DNA"/>
</dbReference>
<feature type="transmembrane region" description="Helical" evidence="10">
    <location>
        <begin position="1039"/>
        <end position="1057"/>
    </location>
</feature>
<feature type="transmembrane region" description="Helical" evidence="10">
    <location>
        <begin position="182"/>
        <end position="202"/>
    </location>
</feature>
<feature type="transmembrane region" description="Helical" evidence="10">
    <location>
        <begin position="2240"/>
        <end position="2260"/>
    </location>
</feature>
<evidence type="ECO:0000313" key="12">
    <source>
        <dbReference type="Proteomes" id="UP000667349"/>
    </source>
</evidence>
<sequence>MLLAMIVSCCKMLSMLINRKNIALLTNILTERPCRPLEPEEMEIHNKFDKGVQANTIHYAILVETTCVCITLTLLLTDFRRRTLTFRAWLPYDYSSPILFYITYAHQLISLIIGSVLHVACDGLICGLLVHICCQIKILESRLRRIAYEPGILSECILQHNRIFEFLHLKNYSFAITVNEKFRFTIAIQFMVSTLVVCFNLYQLTRSTTNAKYVQLILYMCSMLTQIFFYCWYGNEVKLKSQQLVSNIFNMEWYMLDQNVKKTFLLIMRRSTMPIEFTSAYIISMNLDSFVGVKYKKISSLKMRMLKFTFKLLTIFGCWRPDSWLSLHKRIAYYVYTSIIILLLHTFMLSQLMDLILTVDNTDNFSDNFFVLLAMFISCCKLLILLTNRKNIIMLIDTLMERPYRPSKSTEMEILYKFDKDIEINTRRFVYLGVVTMSCIILSSLSMNFKNRKLTYRAWLPFDYSSTILFYLMYIHQLISLATAAFINVGCDTLICGLLVHICCQIEILTCRLKKIISYSNVLRSCVHQHYHIIRLAYIVNTKFRLIIIIQFITSTLIICFSLYQISKTTTKAKYIEMTLYISSMLTQIFFYCWYGNEVKIKSHQMIDNIFEMEWLTLDKSKKKSLIIIMRRTIVPIQITCAYIIPMNLDSFMGVIFMIILLYTFLISQFLDIIWNVDNAEDFTENLYATMASVVSCSKMLSLLVNRKNINMLINVFIEKPYRPLEIDEMRIRYKFDRLIYINTLYYTILVETTCACITMTSLFTMFRKGNLTYRAWLPYDYYSSNIIFCLTYAHQLISLTAGSLVNVACDSLICGLLMHICCQIEILECRLSKVSNDDDTLRDCVRHHDSILQYALKLNNKFRMTIAMQFVVSTLVVCSNLYQMTKSTSLNASYLPLILYMSCMLTQIFIYCWYGNEVKLKSIQLLDNVFAMDWMTMNRNLKRNLLIIMSRAAIPIEFTSAYVLSMNLDSFVGVLKFTLKILMVVGCWPPNSWTSLCKRTMYNAYTTSVILLLFTFMLSQLMDIVLNVDNADDFTDTFYIMLGMIISCCKMVGLLINRNNIGILTNILTQKPFIPLEADEIEIRQKFDKTIQTNTLWYTILVETTCACVMLTSLFTDFRKGNLTHREWTPYNYTSEVIFYIIYARQLISSTIGSMVNVACDSLICGLLLHICCQLEILECRLKKSFLDQNNLRECVRQHDCIFKFALMVNEKFKIIIAIQFIVSTLVVCSNLYQLAKMTLTAQCFPLILYTCSMFTQILIYCWYGNEVKLKSVQLTINIFGMEWLTMKQNRKQSLLIIMNRSLIPIEFSSAYILTMNLNSFVSLLKTSYSAYSILQQMIFQEMQVMQFPLKILTIAGCRPPVSWSSLWKRTVYNVYTIFVCLLLLTFMLPQLMDIILNVNNADDFTDTFYIMLAMVIACCKMLSLLLNRKNIEILTDALVEKPFRPLEPDEIEIRQKYNNIIRINSIIYTVFVEITCGCMNLTSLLTDFRQGNLAYREWIPFEWSDTVYYFTYFRQLMSLTAASIVNVACDIMICGLLLHIYCQIEILDNNNYFKSNNIILFSRFAYTLNEKFRIIIAVQFIASMLVVCSNLYRLAKTSLSPKYIPLMLYTICMCSQILIYCWYGNEIKLKSLQLVDSIFEIEWIALDHKTRKSLLIIMIRTMKPIEFNSAYIFNMNLDSFVAVKMQVMQFPLKILTIAGCRPPVSWSSLWKRTVYNVYTIFVCLLLLTFMLPQLMDIILNVNNADDFTDTFYIMLAMVIACCKMLSLLLNRKNIEILTDALVEKPFRPLEPDEIEIRQKYNNIIRTNSIIYTVLIETTCGCMNLTSLFTDFRQGNLAYREWILFEWSDTVYYFTYFRQLMSLTAASIVNVACDIMICGLLLHIYCQIEILECRVRKSLRSRGDLGECVRQHDHIYNNNNHFKDINIILFSRFAYTMNEKFKIIIAVQFIASMLVVCSNLYRLARTTLSSKYIPLMLYTFCMCLQILIYCWCGNEVKLKSIQFSDEIFGMDWITAHQKVRENLIMIMNRSLIPIEFSSAHILTVNLDSFFMDVVLNVDNPDDFTNTLYTMLTMFAADYKIFDLFVNHESFAKLIQNLTEGTFKPLLLVEIEIQRKFDKIIQNLAKCYTILIMITYIGHVLISLLINFKKRQLTFRGWIPYNYSSFMLFCLTYAHQYVGVILACLVSVACDSLIIGLLLHVCCQITILQYRLKSLINDQNTLRDCVRQHRHIIKNNTLRYAIMIATAWTFMTLMSLFTNFRHRRLTYRGWIPYDYSSYTKFCLTYGQQLLSTFHGASINVACDTLLCGLLMHICCQIEILEYRLNKHLCNQFNLGYCVRHHNRIFEFAQMVNTRFTQIIGFQFMASTMVTCSNLYQLTKSTLNADHFALIMYTCATLIQIFVYCWFGNKVKLKSLELTDSIFQMNWPILDNSIKKSLLLIMKLYNIYRLYVMAMLYTFTILQIMDIVLCVDNADDFTNNINMMLTTLASCYKIFIFSINYENFVTLINYLTEEPFKPLDSDEMKIQRQYDKIIRSNTLRYSVLIASSWTFMSLMSLLTDFKHRKLTYREWVPYDYSSYMMFCITYAHQILSTFYCASVNVACDTLICGFLMHVYCQIEILEYRLKKILNDQSILDYCVRHHNSIFQFACSVNAKFSQIIGLQFIISTLIICSNLYQLSQSSLNADSIGLIGFTCCMLTEIFLYCWFGHKIKSKSVQVADSIFQIKWPLLNNNVKTNLLIIMKRATVPIEFTTAHIISLNLDSFVASLQLSDSIYNMEWTMFSNNMKKGLLMIMNRATIPIEFTSADIMPVNLDSFVKVFVNIILNINNFDEISDNIYMTLTVFIATYKITTMWVIKKYVITIINVLKEKPFKPSESCEVIIRQKYDKTIKKYAVWYYGLVQVTVICIILNAIFMDFMEGNLTYKAWVPFDYTLPIIFLLIFTHQIIGMSICAAVNVACDSLITGLLQEICCQFEILEYRLTKILHEKHILHDCVRHHNRIYENNMRRYLIIVLMSIASIVMMSVSTDFMKRNLTYKAWVPFDYSSPVIYFVVYIHQLIAMSTSGIVNVACESLLCGFLLHICCQFEILEYRLTKLPHDQNSLRDCVRHHNRIFEYAYTVNNMFAKIIAVQFAVSMLVVCSNLYRIAMARDYVSFIPLIMYTSAILVQIFIYCWFGNEVKLKSLQLINSIYNIEWLALSNSNKKDLLLIMKRAMTPIEFTSGYIITMNLESFVVVSIKYLKWILLLNFTIIFNNF</sequence>
<feature type="transmembrane region" description="Helical" evidence="10">
    <location>
        <begin position="2125"/>
        <end position="2146"/>
    </location>
</feature>
<feature type="transmembrane region" description="Helical" evidence="10">
    <location>
        <begin position="1606"/>
        <end position="1625"/>
    </location>
</feature>
<feature type="transmembrane region" description="Helical" evidence="10">
    <location>
        <begin position="2933"/>
        <end position="2958"/>
    </location>
</feature>
<feature type="transmembrane region" description="Helical" evidence="10">
    <location>
        <begin position="2687"/>
        <end position="2706"/>
    </location>
</feature>
<feature type="non-terminal residue" evidence="11">
    <location>
        <position position="1"/>
    </location>
</feature>
<feature type="transmembrane region" description="Helical" evidence="10">
    <location>
        <begin position="1246"/>
        <end position="1265"/>
    </location>
</feature>
<evidence type="ECO:0000313" key="11">
    <source>
        <dbReference type="EMBL" id="KAG5311544.1"/>
    </source>
</evidence>
<feature type="transmembrane region" description="Helical" evidence="10">
    <location>
        <begin position="1410"/>
        <end position="1428"/>
    </location>
</feature>
<feature type="transmembrane region" description="Helical" evidence="10">
    <location>
        <begin position="544"/>
        <end position="566"/>
    </location>
</feature>
<keyword evidence="4 10" id="KW-0812">Transmembrane</keyword>
<feature type="transmembrane region" description="Helical" evidence="10">
    <location>
        <begin position="57"/>
        <end position="77"/>
    </location>
</feature>
<feature type="transmembrane region" description="Helical" evidence="10">
    <location>
        <begin position="1753"/>
        <end position="1771"/>
    </location>
</feature>
<feature type="transmembrane region" description="Helical" evidence="10">
    <location>
        <begin position="369"/>
        <end position="386"/>
    </location>
</feature>
<feature type="transmembrane region" description="Helical" evidence="10">
    <location>
        <begin position="971"/>
        <end position="989"/>
    </location>
</feature>
<evidence type="ECO:0000256" key="3">
    <source>
        <dbReference type="ARBA" id="ARBA00022606"/>
    </source>
</evidence>
<feature type="transmembrane region" description="Helical" evidence="10">
    <location>
        <begin position="3008"/>
        <end position="3026"/>
    </location>
</feature>
<feature type="transmembrane region" description="Helical" evidence="10">
    <location>
        <begin position="1715"/>
        <end position="1733"/>
    </location>
</feature>
<feature type="transmembrane region" description="Helical" evidence="10">
    <location>
        <begin position="214"/>
        <end position="233"/>
    </location>
</feature>
<reference evidence="11" key="1">
    <citation type="submission" date="2020-02" db="EMBL/GenBank/DDBJ databases">
        <title>Relaxed selection underlies rapid genomic changes in the transitions from sociality to social parasitism in ants.</title>
        <authorList>
            <person name="Bi X."/>
        </authorList>
    </citation>
    <scope>NUCLEOTIDE SEQUENCE</scope>
    <source>
        <strain evidence="11">BGI-DK2013a</strain>
        <tissue evidence="11">Whole body</tissue>
    </source>
</reference>
<feature type="transmembrane region" description="Helical" evidence="10">
    <location>
        <begin position="1974"/>
        <end position="1993"/>
    </location>
</feature>
<evidence type="ECO:0000256" key="7">
    <source>
        <dbReference type="ARBA" id="ARBA00023136"/>
    </source>
</evidence>
<organism evidence="11 12">
    <name type="scientific">Acromyrmex insinuator</name>
    <dbReference type="NCBI Taxonomy" id="230686"/>
    <lineage>
        <taxon>Eukaryota</taxon>
        <taxon>Metazoa</taxon>
        <taxon>Ecdysozoa</taxon>
        <taxon>Arthropoda</taxon>
        <taxon>Hexapoda</taxon>
        <taxon>Insecta</taxon>
        <taxon>Pterygota</taxon>
        <taxon>Neoptera</taxon>
        <taxon>Endopterygota</taxon>
        <taxon>Hymenoptera</taxon>
        <taxon>Apocrita</taxon>
        <taxon>Aculeata</taxon>
        <taxon>Formicoidea</taxon>
        <taxon>Formicidae</taxon>
        <taxon>Myrmicinae</taxon>
        <taxon>Acromyrmex</taxon>
    </lineage>
</organism>
<feature type="transmembrane region" description="Helical" evidence="10">
    <location>
        <begin position="468"/>
        <end position="489"/>
    </location>
</feature>
<feature type="transmembrane region" description="Helical" evidence="10">
    <location>
        <begin position="1214"/>
        <end position="1234"/>
    </location>
</feature>
<feature type="transmembrane region" description="Helical" evidence="10">
    <location>
        <begin position="895"/>
        <end position="915"/>
    </location>
</feature>
<feature type="transmembrane region" description="Helical" evidence="10">
    <location>
        <begin position="429"/>
        <end position="448"/>
    </location>
</feature>
<name>A0A836F1H9_9HYME</name>
<feature type="transmembrane region" description="Helical" evidence="10">
    <location>
        <begin position="687"/>
        <end position="705"/>
    </location>
</feature>
<evidence type="ECO:0000256" key="8">
    <source>
        <dbReference type="ARBA" id="ARBA00023170"/>
    </source>
</evidence>
<feature type="transmembrane region" description="Helical" evidence="10">
    <location>
        <begin position="2480"/>
        <end position="2500"/>
    </location>
</feature>
<feature type="transmembrane region" description="Helical" evidence="10">
    <location>
        <begin position="863"/>
        <end position="883"/>
    </location>
</feature>
<feature type="transmembrane region" description="Helical" evidence="10">
    <location>
        <begin position="331"/>
        <end position="349"/>
    </location>
</feature>
<gene>
    <name evidence="11" type="primary">Or46a_1</name>
    <name evidence="11" type="ORF">G6Z75_0007847</name>
</gene>
<dbReference type="InterPro" id="IPR004117">
    <property type="entry name" value="7tm6_olfct_rcpt"/>
</dbReference>
<feature type="transmembrane region" description="Helical" evidence="10">
    <location>
        <begin position="651"/>
        <end position="675"/>
    </location>
</feature>
<feature type="transmembrane region" description="Helical" evidence="10">
    <location>
        <begin position="946"/>
        <end position="965"/>
    </location>
</feature>
<evidence type="ECO:0000256" key="9">
    <source>
        <dbReference type="ARBA" id="ARBA00023224"/>
    </source>
</evidence>
<dbReference type="PANTHER" id="PTHR21137:SF35">
    <property type="entry name" value="ODORANT RECEPTOR 19A-RELATED"/>
    <property type="match status" value="1"/>
</dbReference>
<feature type="transmembrane region" description="Helical" evidence="10">
    <location>
        <begin position="578"/>
        <end position="595"/>
    </location>
</feature>
<evidence type="ECO:0000256" key="1">
    <source>
        <dbReference type="ARBA" id="ARBA00004651"/>
    </source>
</evidence>
<proteinExistence type="predicted"/>
<feature type="transmembrane region" description="Helical" evidence="10">
    <location>
        <begin position="2578"/>
        <end position="2602"/>
    </location>
</feature>
<evidence type="ECO:0000256" key="10">
    <source>
        <dbReference type="SAM" id="Phobius"/>
    </source>
</evidence>
<dbReference type="PANTHER" id="PTHR21137">
    <property type="entry name" value="ODORANT RECEPTOR"/>
    <property type="match status" value="1"/>
</dbReference>
<feature type="transmembrane region" description="Helical" evidence="10">
    <location>
        <begin position="108"/>
        <end position="134"/>
    </location>
</feature>
<evidence type="ECO:0000256" key="6">
    <source>
        <dbReference type="ARBA" id="ARBA00022989"/>
    </source>
</evidence>
<comment type="caution">
    <text evidence="11">The sequence shown here is derived from an EMBL/GenBank/DDBJ whole genome shotgun (WGS) entry which is preliminary data.</text>
</comment>
<feature type="transmembrane region" description="Helical" evidence="10">
    <location>
        <begin position="2449"/>
        <end position="2468"/>
    </location>
</feature>
<feature type="transmembrane region" description="Helical" evidence="10">
    <location>
        <begin position="2387"/>
        <end position="2406"/>
    </location>
</feature>
<feature type="transmembrane region" description="Helical" evidence="10">
    <location>
        <begin position="1574"/>
        <end position="1594"/>
    </location>
</feature>
<keyword evidence="12" id="KW-1185">Reference proteome</keyword>
<evidence type="ECO:0000256" key="5">
    <source>
        <dbReference type="ARBA" id="ARBA00022725"/>
    </source>
</evidence>
<keyword evidence="8" id="KW-0675">Receptor</keyword>
<feature type="transmembrane region" description="Helical" evidence="10">
    <location>
        <begin position="3126"/>
        <end position="3145"/>
    </location>
</feature>
<evidence type="ECO:0000256" key="4">
    <source>
        <dbReference type="ARBA" id="ARBA00022692"/>
    </source>
</evidence>
<feature type="transmembrane region" description="Helical" evidence="10">
    <location>
        <begin position="2355"/>
        <end position="2375"/>
    </location>
</feature>
<dbReference type="Pfam" id="PF02949">
    <property type="entry name" value="7tm_6"/>
    <property type="match status" value="11"/>
</dbReference>
<keyword evidence="2" id="KW-1003">Cell membrane</keyword>
<feature type="transmembrane region" description="Helical" evidence="10">
    <location>
        <begin position="2892"/>
        <end position="2913"/>
    </location>
</feature>
<feature type="transmembrane region" description="Helical" evidence="10">
    <location>
        <begin position="745"/>
        <end position="767"/>
    </location>
</feature>
<feature type="transmembrane region" description="Helical" evidence="10">
    <location>
        <begin position="2655"/>
        <end position="2675"/>
    </location>
</feature>
<keyword evidence="9" id="KW-0807">Transducer</keyword>
<evidence type="ECO:0000256" key="2">
    <source>
        <dbReference type="ARBA" id="ARBA00022475"/>
    </source>
</evidence>
<feature type="transmembrane region" description="Helical" evidence="10">
    <location>
        <begin position="2537"/>
        <end position="2558"/>
    </location>
</feature>
<feature type="non-terminal residue" evidence="11">
    <location>
        <position position="3254"/>
    </location>
</feature>
<feature type="transmembrane region" description="Helical" evidence="10">
    <location>
        <begin position="1372"/>
        <end position="1390"/>
    </location>
</feature>
<keyword evidence="3" id="KW-0716">Sensory transduction</keyword>
<keyword evidence="7 10" id="KW-0472">Membrane</keyword>
<feature type="transmembrane region" description="Helical" evidence="10">
    <location>
        <begin position="2193"/>
        <end position="2212"/>
    </location>
</feature>
<dbReference type="GO" id="GO:0005886">
    <property type="term" value="C:plasma membrane"/>
    <property type="evidence" value="ECO:0007669"/>
    <property type="project" value="UniProtKB-SubCell"/>
</dbReference>
<feature type="transmembrane region" description="Helical" evidence="10">
    <location>
        <begin position="1942"/>
        <end position="1962"/>
    </location>
</feature>
<dbReference type="Proteomes" id="UP000667349">
    <property type="component" value="Unassembled WGS sequence"/>
</dbReference>
<comment type="subcellular location">
    <subcellularLocation>
        <location evidence="1">Cell membrane</location>
        <topology evidence="1">Multi-pass membrane protein</topology>
    </subcellularLocation>
</comment>